<dbReference type="InterPro" id="IPR000618">
    <property type="entry name" value="Insect_cuticle"/>
</dbReference>
<feature type="compositionally biased region" description="Polar residues" evidence="1">
    <location>
        <begin position="73"/>
        <end position="83"/>
    </location>
</feature>
<accession>A0A7R8WAB8</accession>
<dbReference type="Pfam" id="PF00379">
    <property type="entry name" value="Chitin_bind_4"/>
    <property type="match status" value="1"/>
</dbReference>
<feature type="compositionally biased region" description="Gly residues" evidence="1">
    <location>
        <begin position="137"/>
        <end position="154"/>
    </location>
</feature>
<keyword evidence="2" id="KW-0732">Signal</keyword>
<dbReference type="OrthoDB" id="6423516at2759"/>
<dbReference type="InterPro" id="IPR051217">
    <property type="entry name" value="Insect_Cuticle_Struc_Prot"/>
</dbReference>
<dbReference type="AlphaFoldDB" id="A0A7R8WAB8"/>
<feature type="compositionally biased region" description="Gly residues" evidence="1">
    <location>
        <begin position="49"/>
        <end position="58"/>
    </location>
</feature>
<organism evidence="3">
    <name type="scientific">Cyprideis torosa</name>
    <dbReference type="NCBI Taxonomy" id="163714"/>
    <lineage>
        <taxon>Eukaryota</taxon>
        <taxon>Metazoa</taxon>
        <taxon>Ecdysozoa</taxon>
        <taxon>Arthropoda</taxon>
        <taxon>Crustacea</taxon>
        <taxon>Oligostraca</taxon>
        <taxon>Ostracoda</taxon>
        <taxon>Podocopa</taxon>
        <taxon>Podocopida</taxon>
        <taxon>Cytherocopina</taxon>
        <taxon>Cytheroidea</taxon>
        <taxon>Cytherideidae</taxon>
        <taxon>Cyprideis</taxon>
    </lineage>
</organism>
<dbReference type="GO" id="GO:0005615">
    <property type="term" value="C:extracellular space"/>
    <property type="evidence" value="ECO:0007669"/>
    <property type="project" value="TreeGrafter"/>
</dbReference>
<feature type="chain" id="PRO_5043714243" evidence="2">
    <location>
        <begin position="20"/>
        <end position="154"/>
    </location>
</feature>
<protein>
    <submittedName>
        <fullName evidence="3">Uncharacterized protein</fullName>
    </submittedName>
</protein>
<reference evidence="3" key="1">
    <citation type="submission" date="2020-11" db="EMBL/GenBank/DDBJ databases">
        <authorList>
            <person name="Tran Van P."/>
        </authorList>
    </citation>
    <scope>NUCLEOTIDE SEQUENCE</scope>
</reference>
<gene>
    <name evidence="3" type="ORF">CTOB1V02_LOCUS3425</name>
</gene>
<evidence type="ECO:0000313" key="3">
    <source>
        <dbReference type="EMBL" id="CAD7225485.1"/>
    </source>
</evidence>
<feature type="compositionally biased region" description="Pro residues" evidence="1">
    <location>
        <begin position="35"/>
        <end position="46"/>
    </location>
</feature>
<sequence>MDLFVALLSLACLVAAAQGDSPPRNGFGGGGYAAPQPPAYRPPPQVQPGGQGSYGGGQQQQQHGKGMPYQFQYAVNDQYSGNDFGQEEQSDGNVVRGRYYVQLPDGRRQIVTYTADHQNGYQAQVEYEGEAQYPQGPQGGGGRPGGQGGKYGRR</sequence>
<feature type="region of interest" description="Disordered" evidence="1">
    <location>
        <begin position="126"/>
        <end position="154"/>
    </location>
</feature>
<evidence type="ECO:0000256" key="2">
    <source>
        <dbReference type="SAM" id="SignalP"/>
    </source>
</evidence>
<dbReference type="PROSITE" id="PS51155">
    <property type="entry name" value="CHIT_BIND_RR_2"/>
    <property type="match status" value="1"/>
</dbReference>
<feature type="signal peptide" evidence="2">
    <location>
        <begin position="1"/>
        <end position="19"/>
    </location>
</feature>
<dbReference type="PANTHER" id="PTHR12236:SF79">
    <property type="entry name" value="CUTICULAR PROTEIN 50CB-RELATED"/>
    <property type="match status" value="1"/>
</dbReference>
<feature type="region of interest" description="Disordered" evidence="1">
    <location>
        <begin position="21"/>
        <end position="95"/>
    </location>
</feature>
<dbReference type="InterPro" id="IPR031311">
    <property type="entry name" value="CHIT_BIND_RR_consensus"/>
</dbReference>
<proteinExistence type="predicted"/>
<feature type="compositionally biased region" description="Low complexity" evidence="1">
    <location>
        <begin position="59"/>
        <end position="68"/>
    </location>
</feature>
<dbReference type="GO" id="GO:0031012">
    <property type="term" value="C:extracellular matrix"/>
    <property type="evidence" value="ECO:0007669"/>
    <property type="project" value="TreeGrafter"/>
</dbReference>
<name>A0A7R8WAB8_9CRUS</name>
<dbReference type="GO" id="GO:0042302">
    <property type="term" value="F:structural constituent of cuticle"/>
    <property type="evidence" value="ECO:0007669"/>
    <property type="project" value="UniProtKB-UniRule"/>
</dbReference>
<evidence type="ECO:0000256" key="1">
    <source>
        <dbReference type="SAM" id="MobiDB-lite"/>
    </source>
</evidence>
<dbReference type="PROSITE" id="PS00233">
    <property type="entry name" value="CHIT_BIND_RR_1"/>
    <property type="match status" value="1"/>
</dbReference>
<dbReference type="PANTHER" id="PTHR12236">
    <property type="entry name" value="STRUCTURAL CONTITUENT OF CUTICLE"/>
    <property type="match status" value="1"/>
</dbReference>
<dbReference type="EMBL" id="OB660584">
    <property type="protein sequence ID" value="CAD7225485.1"/>
    <property type="molecule type" value="Genomic_DNA"/>
</dbReference>